<evidence type="ECO:0000256" key="7">
    <source>
        <dbReference type="ARBA" id="ARBA00022729"/>
    </source>
</evidence>
<dbReference type="Gene3D" id="2.30.42.10">
    <property type="match status" value="2"/>
</dbReference>
<dbReference type="InterPro" id="IPR036034">
    <property type="entry name" value="PDZ_sf"/>
</dbReference>
<evidence type="ECO:0000256" key="4">
    <source>
        <dbReference type="ARBA" id="ARBA00013035"/>
    </source>
</evidence>
<dbReference type="PRINTS" id="PR00834">
    <property type="entry name" value="PROTEASES2C"/>
</dbReference>
<proteinExistence type="inferred from homology"/>
<keyword evidence="8" id="KW-0677">Repeat</keyword>
<dbReference type="PROSITE" id="PS50106">
    <property type="entry name" value="PDZ"/>
    <property type="match status" value="1"/>
</dbReference>
<feature type="active site" description="Charge relay system" evidence="14">
    <location>
        <position position="138"/>
    </location>
</feature>
<evidence type="ECO:0000256" key="8">
    <source>
        <dbReference type="ARBA" id="ARBA00022737"/>
    </source>
</evidence>
<evidence type="ECO:0000256" key="14">
    <source>
        <dbReference type="PIRSR" id="PIRSR611782-1"/>
    </source>
</evidence>
<evidence type="ECO:0000256" key="12">
    <source>
        <dbReference type="ARBA" id="ARBA00023016"/>
    </source>
</evidence>
<dbReference type="eggNOG" id="COG0265">
    <property type="taxonomic scope" value="Bacteria"/>
</dbReference>
<feature type="binding site" evidence="15">
    <location>
        <position position="77"/>
    </location>
    <ligand>
        <name>substrate</name>
    </ligand>
</feature>
<feature type="active site" description="Charge relay system" evidence="14">
    <location>
        <position position="168"/>
    </location>
</feature>
<evidence type="ECO:0000259" key="17">
    <source>
        <dbReference type="PROSITE" id="PS50106"/>
    </source>
</evidence>
<dbReference type="PANTHER" id="PTHR22939:SF130">
    <property type="entry name" value="PERIPLASMIC SERINE ENDOPROTEASE DEGP-LIKE-RELATED"/>
    <property type="match status" value="1"/>
</dbReference>
<dbReference type="Proteomes" id="UP000001302">
    <property type="component" value="Chromosome"/>
</dbReference>
<reference evidence="19" key="1">
    <citation type="submission" date="2010-08" db="EMBL/GenBank/DDBJ databases">
        <title>Genome sequence of Parvularcula bermudensis HTCC2503.</title>
        <authorList>
            <person name="Kang D.-M."/>
            <person name="Oh H.-M."/>
            <person name="Cho J.-C."/>
        </authorList>
    </citation>
    <scope>NUCLEOTIDE SEQUENCE [LARGE SCALE GENOMIC DNA]</scope>
    <source>
        <strain evidence="19">ATCC BAA-594 / HTCC2503 / KCTC 12087</strain>
    </source>
</reference>
<comment type="subcellular location">
    <subcellularLocation>
        <location evidence="2">Periplasm</location>
    </subcellularLocation>
</comment>
<feature type="binding site" evidence="15">
    <location>
        <position position="168"/>
    </location>
    <ligand>
        <name>substrate</name>
    </ligand>
</feature>
<evidence type="ECO:0000313" key="19">
    <source>
        <dbReference type="Proteomes" id="UP000001302"/>
    </source>
</evidence>
<feature type="binding site" evidence="15">
    <location>
        <position position="138"/>
    </location>
    <ligand>
        <name>substrate</name>
    </ligand>
</feature>
<keyword evidence="10" id="KW-0378">Hydrolase</keyword>
<dbReference type="InterPro" id="IPR001478">
    <property type="entry name" value="PDZ"/>
</dbReference>
<evidence type="ECO:0000256" key="9">
    <source>
        <dbReference type="ARBA" id="ARBA00022764"/>
    </source>
</evidence>
<evidence type="ECO:0000256" key="11">
    <source>
        <dbReference type="ARBA" id="ARBA00022825"/>
    </source>
</evidence>
<protein>
    <recommendedName>
        <fullName evidence="5">Probable periplasmic serine endoprotease DegP-like</fullName>
        <ecNumber evidence="4">3.4.21.107</ecNumber>
    </recommendedName>
    <alternativeName>
        <fullName evidence="13">Protease Do</fullName>
    </alternativeName>
</protein>
<feature type="domain" description="PDZ" evidence="17">
    <location>
        <begin position="287"/>
        <end position="355"/>
    </location>
</feature>
<dbReference type="Pfam" id="PF13180">
    <property type="entry name" value="PDZ_2"/>
    <property type="match status" value="1"/>
</dbReference>
<dbReference type="CDD" id="cd10839">
    <property type="entry name" value="cpPDZ1_DegP-like"/>
    <property type="match status" value="1"/>
</dbReference>
<dbReference type="InterPro" id="IPR001940">
    <property type="entry name" value="Peptidase_S1C"/>
</dbReference>
<evidence type="ECO:0000256" key="15">
    <source>
        <dbReference type="PIRSR" id="PIRSR611782-2"/>
    </source>
</evidence>
<keyword evidence="6 18" id="KW-0645">Protease</keyword>
<reference evidence="18 19" key="2">
    <citation type="journal article" date="2011" name="J. Bacteriol.">
        <title>Complete genome sequence of strain HTCC2503T of Parvularcula bermudensis, the type species of the order "Parvularculales" in the class Alphaproteobacteria.</title>
        <authorList>
            <person name="Oh H.M."/>
            <person name="Kang I."/>
            <person name="Vergin K.L."/>
            <person name="Kang D."/>
            <person name="Rhee K.H."/>
            <person name="Giovannoni S.J."/>
            <person name="Cho J.C."/>
        </authorList>
    </citation>
    <scope>NUCLEOTIDE SEQUENCE [LARGE SCALE GENOMIC DNA]</scope>
    <source>
        <strain evidence="19">ATCC BAA-594 / HTCC2503 / KCTC 12087</strain>
    </source>
</reference>
<dbReference type="AlphaFoldDB" id="E0THS6"/>
<comment type="similarity">
    <text evidence="3">Belongs to the peptidase S1C family.</text>
</comment>
<dbReference type="SUPFAM" id="SSF50156">
    <property type="entry name" value="PDZ domain-like"/>
    <property type="match status" value="2"/>
</dbReference>
<dbReference type="InterPro" id="IPR009003">
    <property type="entry name" value="Peptidase_S1_PA"/>
</dbReference>
<keyword evidence="9" id="KW-0574">Periplasm</keyword>
<evidence type="ECO:0000256" key="16">
    <source>
        <dbReference type="SAM" id="MobiDB-lite"/>
    </source>
</evidence>
<name>E0THS6_PARBH</name>
<dbReference type="PANTHER" id="PTHR22939">
    <property type="entry name" value="SERINE PROTEASE FAMILY S1C HTRA-RELATED"/>
    <property type="match status" value="1"/>
</dbReference>
<keyword evidence="11" id="KW-0720">Serine protease</keyword>
<dbReference type="Gene3D" id="2.40.10.120">
    <property type="match status" value="1"/>
</dbReference>
<feature type="active site" description="Charge relay system" evidence="14">
    <location>
        <position position="243"/>
    </location>
</feature>
<gene>
    <name evidence="18" type="ordered locus">PB2503_08139</name>
</gene>
<evidence type="ECO:0000256" key="3">
    <source>
        <dbReference type="ARBA" id="ARBA00010541"/>
    </source>
</evidence>
<keyword evidence="19" id="KW-1185">Reference proteome</keyword>
<dbReference type="EC" id="3.4.21.107" evidence="4"/>
<dbReference type="InterPro" id="IPR011782">
    <property type="entry name" value="Pept_S1C_Do"/>
</dbReference>
<evidence type="ECO:0000256" key="6">
    <source>
        <dbReference type="ARBA" id="ARBA00022670"/>
    </source>
</evidence>
<evidence type="ECO:0000313" key="18">
    <source>
        <dbReference type="EMBL" id="ADM09683.1"/>
    </source>
</evidence>
<dbReference type="STRING" id="314260.PB2503_08139"/>
<keyword evidence="7" id="KW-0732">Signal</keyword>
<evidence type="ECO:0000256" key="2">
    <source>
        <dbReference type="ARBA" id="ARBA00004418"/>
    </source>
</evidence>
<evidence type="ECO:0000256" key="10">
    <source>
        <dbReference type="ARBA" id="ARBA00022801"/>
    </source>
</evidence>
<evidence type="ECO:0000256" key="13">
    <source>
        <dbReference type="ARBA" id="ARBA00032850"/>
    </source>
</evidence>
<dbReference type="HOGENOM" id="CLU_020120_1_0_5"/>
<dbReference type="Pfam" id="PF13365">
    <property type="entry name" value="Trypsin_2"/>
    <property type="match status" value="1"/>
</dbReference>
<evidence type="ECO:0000256" key="1">
    <source>
        <dbReference type="ARBA" id="ARBA00001772"/>
    </source>
</evidence>
<dbReference type="SUPFAM" id="SSF50494">
    <property type="entry name" value="Trypsin-like serine proteases"/>
    <property type="match status" value="1"/>
</dbReference>
<organism evidence="18 19">
    <name type="scientific">Parvularcula bermudensis (strain ATCC BAA-594 / HTCC2503 / KCTC 12087)</name>
    <dbReference type="NCBI Taxonomy" id="314260"/>
    <lineage>
        <taxon>Bacteria</taxon>
        <taxon>Pseudomonadati</taxon>
        <taxon>Pseudomonadota</taxon>
        <taxon>Alphaproteobacteria</taxon>
        <taxon>Parvularculales</taxon>
        <taxon>Parvularculaceae</taxon>
        <taxon>Parvularcula</taxon>
    </lineage>
</organism>
<feature type="region of interest" description="Disordered" evidence="16">
    <location>
        <begin position="387"/>
        <end position="419"/>
    </location>
</feature>
<sequence length="517" mass="54500">MFERISIMNSANFRRSLVAGVAGFALGIAAGGTLLAQEGPKEARPQLMAPDPGFIQQLSFADLVEEVSPAVVSIRTEADVPVSARMGIPPELERMLPPSFREFMPEMEEEEGETTRRSLGQGSGFFINDRGHIVTNNHVIDGADEITVVLNNGDELTAELVGMDPWSDLAVLKVDPSPDQRYVQFSEESDLRVGDYVLAVGNPFGLGGSVTSGIVSAMDRDGGARNPYSGFIQIDASINRGNSGGPTFDLRGNVVGVNTAIISPTGGNVGIGLAVPAELAADVVRQIIDNGAVTRGWLGVGIGDVDDRLAAAVGLDSPVGAIVQSVQPDSPAEKAGFEEGDVVLEFGGKSIDSATGLTRVVGGFEPGKSYKAKVIRGGRERTLTVTLDRRDPTEARAAGGADEGERENSSAAPTETELGLGLTLSSLTTSLRERYGFDEDTTGVLIAKVDRNSESAEAGFREGMVVSRADNETITQPEDLVKAVKAAKQRGKEALLVRVQTPRQGAFFLAMPVEGQS</sequence>
<dbReference type="NCBIfam" id="TIGR02037">
    <property type="entry name" value="degP_htrA_DO"/>
    <property type="match status" value="1"/>
</dbReference>
<keyword evidence="12" id="KW-0346">Stress response</keyword>
<evidence type="ECO:0000256" key="5">
    <source>
        <dbReference type="ARBA" id="ARBA00013958"/>
    </source>
</evidence>
<accession>E0THS6</accession>
<dbReference type="SMART" id="SM00228">
    <property type="entry name" value="PDZ"/>
    <property type="match status" value="2"/>
</dbReference>
<dbReference type="EMBL" id="CP002156">
    <property type="protein sequence ID" value="ADM09683.1"/>
    <property type="molecule type" value="Genomic_DNA"/>
</dbReference>
<feature type="binding site" evidence="15">
    <location>
        <begin position="241"/>
        <end position="243"/>
    </location>
    <ligand>
        <name>substrate</name>
    </ligand>
</feature>
<dbReference type="GO" id="GO:0004252">
    <property type="term" value="F:serine-type endopeptidase activity"/>
    <property type="evidence" value="ECO:0007669"/>
    <property type="project" value="InterPro"/>
</dbReference>
<dbReference type="GO" id="GO:0006508">
    <property type="term" value="P:proteolysis"/>
    <property type="evidence" value="ECO:0007669"/>
    <property type="project" value="UniProtKB-KW"/>
</dbReference>
<dbReference type="KEGG" id="pbr:PB2503_08139"/>
<comment type="catalytic activity">
    <reaction evidence="1">
        <text>Acts on substrates that are at least partially unfolded. The cleavage site P1 residue is normally between a pair of hydrophobic residues, such as Val-|-Val.</text>
        <dbReference type="EC" id="3.4.21.107"/>
    </reaction>
</comment>